<organism evidence="1 2">
    <name type="scientific">Caerostris extrusa</name>
    <name type="common">Bark spider</name>
    <name type="synonym">Caerostris bankana</name>
    <dbReference type="NCBI Taxonomy" id="172846"/>
    <lineage>
        <taxon>Eukaryota</taxon>
        <taxon>Metazoa</taxon>
        <taxon>Ecdysozoa</taxon>
        <taxon>Arthropoda</taxon>
        <taxon>Chelicerata</taxon>
        <taxon>Arachnida</taxon>
        <taxon>Araneae</taxon>
        <taxon>Araneomorphae</taxon>
        <taxon>Entelegynae</taxon>
        <taxon>Araneoidea</taxon>
        <taxon>Araneidae</taxon>
        <taxon>Caerostris</taxon>
    </lineage>
</organism>
<evidence type="ECO:0000313" key="1">
    <source>
        <dbReference type="EMBL" id="GIY53750.1"/>
    </source>
</evidence>
<proteinExistence type="predicted"/>
<comment type="caution">
    <text evidence="1">The sequence shown here is derived from an EMBL/GenBank/DDBJ whole genome shotgun (WGS) entry which is preliminary data.</text>
</comment>
<dbReference type="AlphaFoldDB" id="A0AAV4U7T0"/>
<evidence type="ECO:0000313" key="2">
    <source>
        <dbReference type="Proteomes" id="UP001054945"/>
    </source>
</evidence>
<gene>
    <name evidence="1" type="ORF">CEXT_758011</name>
</gene>
<sequence length="90" mass="10229">MCARRLREITKQRIVGGDSYYRLPSRFGCSPCLEKWIGNGPIVKLEGAVVRIHHPALCRPQLPQGQVGEELFNSGRTLFRLEDTHRTTPL</sequence>
<protein>
    <submittedName>
        <fullName evidence="1">Uncharacterized protein</fullName>
    </submittedName>
</protein>
<dbReference type="Proteomes" id="UP001054945">
    <property type="component" value="Unassembled WGS sequence"/>
</dbReference>
<reference evidence="1 2" key="1">
    <citation type="submission" date="2021-06" db="EMBL/GenBank/DDBJ databases">
        <title>Caerostris extrusa draft genome.</title>
        <authorList>
            <person name="Kono N."/>
            <person name="Arakawa K."/>
        </authorList>
    </citation>
    <scope>NUCLEOTIDE SEQUENCE [LARGE SCALE GENOMIC DNA]</scope>
</reference>
<name>A0AAV4U7T0_CAEEX</name>
<accession>A0AAV4U7T0</accession>
<keyword evidence="2" id="KW-1185">Reference proteome</keyword>
<dbReference type="EMBL" id="BPLR01012399">
    <property type="protein sequence ID" value="GIY53750.1"/>
    <property type="molecule type" value="Genomic_DNA"/>
</dbReference>